<accession>A0A0N5AWX8</accession>
<feature type="compositionally biased region" description="Low complexity" evidence="2">
    <location>
        <begin position="193"/>
        <end position="204"/>
    </location>
</feature>
<feature type="region of interest" description="Disordered" evidence="2">
    <location>
        <begin position="189"/>
        <end position="208"/>
    </location>
</feature>
<dbReference type="GO" id="GO:0048255">
    <property type="term" value="P:mRNA stabilization"/>
    <property type="evidence" value="ECO:0007669"/>
    <property type="project" value="TreeGrafter"/>
</dbReference>
<dbReference type="GO" id="GO:0007141">
    <property type="term" value="P:male meiosis I"/>
    <property type="evidence" value="ECO:0007669"/>
    <property type="project" value="TreeGrafter"/>
</dbReference>
<proteinExistence type="predicted"/>
<dbReference type="WBParaSite" id="SMUV_0000944301-mRNA-1">
    <property type="protein sequence ID" value="SMUV_0000944301-mRNA-1"/>
    <property type="gene ID" value="SMUV_0000944301"/>
</dbReference>
<keyword evidence="3" id="KW-1185">Reference proteome</keyword>
<evidence type="ECO:0000256" key="1">
    <source>
        <dbReference type="SAM" id="Coils"/>
    </source>
</evidence>
<keyword evidence="1" id="KW-0175">Coiled coil</keyword>
<feature type="compositionally biased region" description="Low complexity" evidence="2">
    <location>
        <begin position="314"/>
        <end position="330"/>
    </location>
</feature>
<feature type="compositionally biased region" description="Polar residues" evidence="2">
    <location>
        <begin position="13"/>
        <end position="25"/>
    </location>
</feature>
<dbReference type="GO" id="GO:0007144">
    <property type="term" value="P:female meiosis I"/>
    <property type="evidence" value="ECO:0007669"/>
    <property type="project" value="TreeGrafter"/>
</dbReference>
<feature type="compositionally biased region" description="Low complexity" evidence="2">
    <location>
        <begin position="148"/>
        <end position="164"/>
    </location>
</feature>
<sequence length="588" mass="66311">MAVGCFDPPILNDNKTPGNTGSINASSSSPSTNLFHSCWSPIPNSINAANNSWHSVYNWVNNTEQKAESRANQPRDDSCCGERNLSVLDFYNSRNKDDCQDNNDVHLMSYTESWISFVDFIIFAGNDNVYKQIEYEDRASNGSDCAESIRSSSESQSSPKQSQSPLYRCEFPATSVWNSSIDDPFSSPNTTASSLFSPSSQNSSTYSGIQNFHCQDQSQTPRQHQQQQQSLLYENGDREYNLIQELLKLNIEGCSTSEPTFLTSPTPVVPCAAPKPPKIADVKPAIPPMVPTPPYARNSNASDVPSLSPQTNWTSPVTVPTTATPSVPRPIVGQQQGFLRSDRISHDENELDLLSAEFFRQQAIYEHIYNLVLTGKLPFPLPMRMWNPQARPCQRRSAAALELHMRLEECSEQYRQLEKERKKTEAELARHNLGKKISSTNNMPIPRLAQAPSRIDRLIVDFFREHARVVTLLAKMEQLREKPLRRSVHNALQGLRDTVKVLQQCRFNERQAIFQHLRDVRRYNEDRETAALASALAQVNKAVVRARAANWCSLMWTIGADAETEAQIQRIVQADFELAPPEIKQRPI</sequence>
<dbReference type="PANTHER" id="PTHR33861:SF5">
    <property type="entry name" value="GAMMA-TUBULIN COMPLEX COMPONENT"/>
    <property type="match status" value="1"/>
</dbReference>
<feature type="compositionally biased region" description="Polar residues" evidence="2">
    <location>
        <begin position="297"/>
        <end position="313"/>
    </location>
</feature>
<evidence type="ECO:0000313" key="4">
    <source>
        <dbReference type="WBParaSite" id="SMUV_0000944301-mRNA-1"/>
    </source>
</evidence>
<dbReference type="STRING" id="451379.A0A0N5AWX8"/>
<dbReference type="AlphaFoldDB" id="A0A0N5AWX8"/>
<dbReference type="PANTHER" id="PTHR33861">
    <property type="entry name" value="PROTEIN CBG18333"/>
    <property type="match status" value="1"/>
</dbReference>
<evidence type="ECO:0000313" key="3">
    <source>
        <dbReference type="Proteomes" id="UP000046393"/>
    </source>
</evidence>
<reference evidence="4" key="1">
    <citation type="submission" date="2017-02" db="UniProtKB">
        <authorList>
            <consortium name="WormBaseParasite"/>
        </authorList>
    </citation>
    <scope>IDENTIFICATION</scope>
</reference>
<dbReference type="Proteomes" id="UP000046393">
    <property type="component" value="Unplaced"/>
</dbReference>
<organism evidence="3 4">
    <name type="scientific">Syphacia muris</name>
    <dbReference type="NCBI Taxonomy" id="451379"/>
    <lineage>
        <taxon>Eukaryota</taxon>
        <taxon>Metazoa</taxon>
        <taxon>Ecdysozoa</taxon>
        <taxon>Nematoda</taxon>
        <taxon>Chromadorea</taxon>
        <taxon>Rhabditida</taxon>
        <taxon>Spirurina</taxon>
        <taxon>Oxyuridomorpha</taxon>
        <taxon>Oxyuroidea</taxon>
        <taxon>Oxyuridae</taxon>
        <taxon>Syphacia</taxon>
    </lineage>
</organism>
<feature type="region of interest" description="Disordered" evidence="2">
    <location>
        <begin position="296"/>
        <end position="331"/>
    </location>
</feature>
<feature type="region of interest" description="Disordered" evidence="2">
    <location>
        <begin position="141"/>
        <end position="165"/>
    </location>
</feature>
<evidence type="ECO:0000256" key="2">
    <source>
        <dbReference type="SAM" id="MobiDB-lite"/>
    </source>
</evidence>
<dbReference type="GO" id="GO:0005634">
    <property type="term" value="C:nucleus"/>
    <property type="evidence" value="ECO:0007669"/>
    <property type="project" value="TreeGrafter"/>
</dbReference>
<name>A0A0N5AWX8_9BILA</name>
<dbReference type="GO" id="GO:0005737">
    <property type="term" value="C:cytoplasm"/>
    <property type="evidence" value="ECO:0007669"/>
    <property type="project" value="TreeGrafter"/>
</dbReference>
<feature type="region of interest" description="Disordered" evidence="2">
    <location>
        <begin position="1"/>
        <end position="30"/>
    </location>
</feature>
<protein>
    <submittedName>
        <fullName evidence="4">Uncharacterized protein</fullName>
    </submittedName>
</protein>
<dbReference type="InterPro" id="IPR027963">
    <property type="entry name" value="MEIOC"/>
</dbReference>
<feature type="coiled-coil region" evidence="1">
    <location>
        <begin position="400"/>
        <end position="434"/>
    </location>
</feature>
<dbReference type="Pfam" id="PF15189">
    <property type="entry name" value="MEIOC"/>
    <property type="match status" value="1"/>
</dbReference>